<feature type="region of interest" description="Disordered" evidence="1">
    <location>
        <begin position="151"/>
        <end position="175"/>
    </location>
</feature>
<feature type="compositionally biased region" description="Basic residues" evidence="1">
    <location>
        <begin position="165"/>
        <end position="175"/>
    </location>
</feature>
<reference evidence="3 4" key="1">
    <citation type="submission" date="2021-06" db="EMBL/GenBank/DDBJ databases">
        <authorList>
            <person name="Kallberg Y."/>
            <person name="Tangrot J."/>
            <person name="Rosling A."/>
        </authorList>
    </citation>
    <scope>NUCLEOTIDE SEQUENCE [LARGE SCALE GENOMIC DNA]</scope>
    <source>
        <strain evidence="3 4">120-4 pot B 10/14</strain>
    </source>
</reference>
<dbReference type="Pfam" id="PF20713">
    <property type="entry name" value="DUF6826"/>
    <property type="match status" value="1"/>
</dbReference>
<gene>
    <name evidence="3" type="ORF">GMARGA_LOCUS1299</name>
</gene>
<dbReference type="InterPro" id="IPR049229">
    <property type="entry name" value="DUF6826"/>
</dbReference>
<accession>A0ABM8VYY2</accession>
<dbReference type="InterPro" id="IPR013761">
    <property type="entry name" value="SAM/pointed_sf"/>
</dbReference>
<evidence type="ECO:0000313" key="4">
    <source>
        <dbReference type="Proteomes" id="UP000789901"/>
    </source>
</evidence>
<dbReference type="Gene3D" id="1.10.150.50">
    <property type="entry name" value="Transcription Factor, Ets-1"/>
    <property type="match status" value="1"/>
</dbReference>
<evidence type="ECO:0000313" key="3">
    <source>
        <dbReference type="EMBL" id="CAG8482269.1"/>
    </source>
</evidence>
<comment type="caution">
    <text evidence="3">The sequence shown here is derived from an EMBL/GenBank/DDBJ whole genome shotgun (WGS) entry which is preliminary data.</text>
</comment>
<proteinExistence type="predicted"/>
<sequence length="744" mass="83795">MGFGVYANPSSFLLTCKRLTNDELQCIITGITTAKDIATKQVDSENPTPVGEDADAIYMNELGLLGREDLLSKTAEVTKETFNQATSPIEVVSTILEISLEFTKPTIFLLCKHVVHYDCIKDFHKMCPTCPSSETMSEIVSFANTNISDAQKKRIRESSTSTKKSSSKKAKKVSGKKVSSTLKQLIEELLIDNPIVGRSSEEMGHTTDTGIDSAESKNEDASCGLITSYFDFGEALYNRYKELKPTYGKDGARALVKSEVRKEIPEAKFSDDALKKRMERARKMFKIFNTIGKEKIARVKSIPPEKISLPTVDLVKRCETMETLIDLLSNNLQNSHLEFLSKQDINGPAFLRLNVDKLMQDGLRRGPAKNIAELIEKIKDEGQSSSQEQESLKRHIERVIKEEVGELRRIDMETEKGRVVLNGTKMNFPFSLTQTHRQNSHGKFQKPSNISLDAKPNEDEIQEYFIDECKTLKALQEIKLHVVDTHSIPLLSTRKPDFVFIQKGRPLDPLNVVAVGEIRKRTSNNFKNADIEHAVTFASESLIYNNSEPPNDGNTITTVTLVRSISIGRTSIVYEGTLENSESSVVVKKAKNAQYLHCFTNKKNVLIRLSDLNLFHLPKLLLSNDDTLVMTPLCNKVNNLQIKDIKNIIETLETVHSNFQLGYSKIQGENASFAGALECMPDNILQSLINKEQINYEPTIDLICLVQSLYLMLHQPLSIERISFDRVPENFKKRAQDILDFWGC</sequence>
<dbReference type="EMBL" id="CAJVQB010000331">
    <property type="protein sequence ID" value="CAG8482269.1"/>
    <property type="molecule type" value="Genomic_DNA"/>
</dbReference>
<organism evidence="3 4">
    <name type="scientific">Gigaspora margarita</name>
    <dbReference type="NCBI Taxonomy" id="4874"/>
    <lineage>
        <taxon>Eukaryota</taxon>
        <taxon>Fungi</taxon>
        <taxon>Fungi incertae sedis</taxon>
        <taxon>Mucoromycota</taxon>
        <taxon>Glomeromycotina</taxon>
        <taxon>Glomeromycetes</taxon>
        <taxon>Diversisporales</taxon>
        <taxon>Gigasporaceae</taxon>
        <taxon>Gigaspora</taxon>
    </lineage>
</organism>
<feature type="domain" description="DUF6826" evidence="2">
    <location>
        <begin position="458"/>
        <end position="540"/>
    </location>
</feature>
<protein>
    <submittedName>
        <fullName evidence="3">36681_t:CDS:1</fullName>
    </submittedName>
</protein>
<keyword evidence="4" id="KW-1185">Reference proteome</keyword>
<dbReference type="SUPFAM" id="SSF57850">
    <property type="entry name" value="RING/U-box"/>
    <property type="match status" value="1"/>
</dbReference>
<evidence type="ECO:0000259" key="2">
    <source>
        <dbReference type="Pfam" id="PF20713"/>
    </source>
</evidence>
<dbReference type="Proteomes" id="UP000789901">
    <property type="component" value="Unassembled WGS sequence"/>
</dbReference>
<evidence type="ECO:0000256" key="1">
    <source>
        <dbReference type="SAM" id="MobiDB-lite"/>
    </source>
</evidence>
<name>A0ABM8VYY2_GIGMA</name>